<dbReference type="Pfam" id="PF13202">
    <property type="entry name" value="EF-hand_5"/>
    <property type="match status" value="1"/>
</dbReference>
<evidence type="ECO:0000313" key="6">
    <source>
        <dbReference type="Proteomes" id="UP000185598"/>
    </source>
</evidence>
<comment type="caution">
    <text evidence="5">The sequence shown here is derived from an EMBL/GenBank/DDBJ whole genome shotgun (WGS) entry which is preliminary data.</text>
</comment>
<dbReference type="InterPro" id="IPR002048">
    <property type="entry name" value="EF_hand_dom"/>
</dbReference>
<evidence type="ECO:0000313" key="4">
    <source>
        <dbReference type="EMBL" id="MBB4007399.1"/>
    </source>
</evidence>
<feature type="compositionally biased region" description="Low complexity" evidence="1">
    <location>
        <begin position="156"/>
        <end position="179"/>
    </location>
</feature>
<feature type="region of interest" description="Disordered" evidence="1">
    <location>
        <begin position="1"/>
        <end position="60"/>
    </location>
</feature>
<feature type="compositionally biased region" description="Polar residues" evidence="1">
    <location>
        <begin position="15"/>
        <end position="25"/>
    </location>
</feature>
<feature type="compositionally biased region" description="Low complexity" evidence="1">
    <location>
        <begin position="195"/>
        <end position="215"/>
    </location>
</feature>
<dbReference type="RefSeq" id="WP_075616811.1">
    <property type="nucleotide sequence ID" value="NZ_JACIED010000002.1"/>
</dbReference>
<name>A0A1Q8ZZD3_9HYPH</name>
<feature type="domain" description="EF-hand" evidence="3">
    <location>
        <begin position="85"/>
        <end position="134"/>
    </location>
</feature>
<sequence length="215" mass="22367">MTSVSSTSLSAVSSYNVGTTSSLDTNGDGVVSAEEQAAASTRTQDPTVLSDSAATGVSSQLSSDLMALVLSRGDASSTEDSREKSHFAAMDSDSDGKVTQSEFVANRPKEMSEDDATKLFEKLDSDKAGYLTEDQLKSDHDKARSQMMDGMGGSSGMPSLSSLLGSDSDSTSSDDSFTMDDVFNQMRSVIEAYRSAGGTADDTSTTDTNAQTASA</sequence>
<feature type="region of interest" description="Disordered" evidence="1">
    <location>
        <begin position="131"/>
        <end position="179"/>
    </location>
</feature>
<feature type="compositionally biased region" description="Basic and acidic residues" evidence="1">
    <location>
        <begin position="134"/>
        <end position="144"/>
    </location>
</feature>
<dbReference type="AlphaFoldDB" id="A0A1Q8ZZD3"/>
<dbReference type="Proteomes" id="UP000185598">
    <property type="component" value="Unassembled WGS sequence"/>
</dbReference>
<feature type="compositionally biased region" description="Basic and acidic residues" evidence="1">
    <location>
        <begin position="107"/>
        <end position="119"/>
    </location>
</feature>
<evidence type="ECO:0000259" key="2">
    <source>
        <dbReference type="Pfam" id="PF13202"/>
    </source>
</evidence>
<dbReference type="GO" id="GO:0005509">
    <property type="term" value="F:calcium ion binding"/>
    <property type="evidence" value="ECO:0007669"/>
    <property type="project" value="InterPro"/>
</dbReference>
<protein>
    <recommendedName>
        <fullName evidence="2 3">EF-hand domain-containing protein</fullName>
    </recommendedName>
</protein>
<dbReference type="Proteomes" id="UP000544107">
    <property type="component" value="Unassembled WGS sequence"/>
</dbReference>
<dbReference type="Gene3D" id="1.10.238.10">
    <property type="entry name" value="EF-hand"/>
    <property type="match status" value="1"/>
</dbReference>
<reference evidence="4 7" key="2">
    <citation type="submission" date="2020-08" db="EMBL/GenBank/DDBJ databases">
        <title>Genomic Encyclopedia of Type Strains, Phase IV (KMG-IV): sequencing the most valuable type-strain genomes for metagenomic binning, comparative biology and taxonomic classification.</title>
        <authorList>
            <person name="Goeker M."/>
        </authorList>
    </citation>
    <scope>NUCLEOTIDE SEQUENCE [LARGE SCALE GENOMIC DNA]</scope>
    <source>
        <strain evidence="4 7">DSM 100021</strain>
    </source>
</reference>
<evidence type="ECO:0000313" key="7">
    <source>
        <dbReference type="Proteomes" id="UP000544107"/>
    </source>
</evidence>
<organism evidence="5 6">
    <name type="scientific">Allorhizobium taibaishanense</name>
    <dbReference type="NCBI Taxonomy" id="887144"/>
    <lineage>
        <taxon>Bacteria</taxon>
        <taxon>Pseudomonadati</taxon>
        <taxon>Pseudomonadota</taxon>
        <taxon>Alphaproteobacteria</taxon>
        <taxon>Hyphomicrobiales</taxon>
        <taxon>Rhizobiaceae</taxon>
        <taxon>Rhizobium/Agrobacterium group</taxon>
        <taxon>Allorhizobium</taxon>
    </lineage>
</organism>
<feature type="region of interest" description="Disordered" evidence="1">
    <location>
        <begin position="72"/>
        <end position="119"/>
    </location>
</feature>
<dbReference type="EMBL" id="JACIED010000002">
    <property type="protein sequence ID" value="MBB4007399.1"/>
    <property type="molecule type" value="Genomic_DNA"/>
</dbReference>
<dbReference type="STRING" id="887144.BJF91_04370"/>
<reference evidence="5 6" key="1">
    <citation type="submission" date="2016-09" db="EMBL/GenBank/DDBJ databases">
        <title>Rhizobium oryziradicis sp. nov., isolated from the root of rice.</title>
        <authorList>
            <person name="Zhao J."/>
            <person name="Zhang X."/>
        </authorList>
    </citation>
    <scope>NUCLEOTIDE SEQUENCE [LARGE SCALE GENOMIC DNA]</scope>
    <source>
        <strain evidence="5 6">14971</strain>
    </source>
</reference>
<dbReference type="OrthoDB" id="8401938at2"/>
<gene>
    <name evidence="5" type="ORF">BJF91_04370</name>
    <name evidence="4" type="ORF">GGQ71_001662</name>
</gene>
<dbReference type="SUPFAM" id="SSF47473">
    <property type="entry name" value="EF-hand"/>
    <property type="match status" value="1"/>
</dbReference>
<proteinExistence type="predicted"/>
<keyword evidence="6" id="KW-1185">Reference proteome</keyword>
<feature type="compositionally biased region" description="Low complexity" evidence="1">
    <location>
        <begin position="1"/>
        <end position="14"/>
    </location>
</feature>
<dbReference type="EMBL" id="MKIN01000027">
    <property type="protein sequence ID" value="OLP47636.1"/>
    <property type="molecule type" value="Genomic_DNA"/>
</dbReference>
<feature type="compositionally biased region" description="Polar residues" evidence="1">
    <location>
        <begin position="38"/>
        <end position="60"/>
    </location>
</feature>
<dbReference type="Pfam" id="PF13499">
    <property type="entry name" value="EF-hand_7"/>
    <property type="match status" value="1"/>
</dbReference>
<accession>A0A1Q8ZZD3</accession>
<dbReference type="InterPro" id="IPR011992">
    <property type="entry name" value="EF-hand-dom_pair"/>
</dbReference>
<evidence type="ECO:0000259" key="3">
    <source>
        <dbReference type="Pfam" id="PF13499"/>
    </source>
</evidence>
<feature type="domain" description="EF-hand" evidence="2">
    <location>
        <begin position="23"/>
        <end position="35"/>
    </location>
</feature>
<evidence type="ECO:0000256" key="1">
    <source>
        <dbReference type="SAM" id="MobiDB-lite"/>
    </source>
</evidence>
<evidence type="ECO:0000313" key="5">
    <source>
        <dbReference type="EMBL" id="OLP47636.1"/>
    </source>
</evidence>
<feature type="region of interest" description="Disordered" evidence="1">
    <location>
        <begin position="194"/>
        <end position="215"/>
    </location>
</feature>